<organism evidence="9 10">
    <name type="scientific">Povalibacter uvarum</name>
    <dbReference type="NCBI Taxonomy" id="732238"/>
    <lineage>
        <taxon>Bacteria</taxon>
        <taxon>Pseudomonadati</taxon>
        <taxon>Pseudomonadota</taxon>
        <taxon>Gammaproteobacteria</taxon>
        <taxon>Steroidobacterales</taxon>
        <taxon>Steroidobacteraceae</taxon>
        <taxon>Povalibacter</taxon>
    </lineage>
</organism>
<comment type="caution">
    <text evidence="9">The sequence shown here is derived from an EMBL/GenBank/DDBJ whole genome shotgun (WGS) entry which is preliminary data.</text>
</comment>
<dbReference type="InterPro" id="IPR002549">
    <property type="entry name" value="AI-2E-like"/>
</dbReference>
<evidence type="ECO:0000256" key="4">
    <source>
        <dbReference type="ARBA" id="ARBA00022475"/>
    </source>
</evidence>
<dbReference type="PANTHER" id="PTHR21716:SF67">
    <property type="entry name" value="TRANSPORT PROTEIN YDIK-RELATED"/>
    <property type="match status" value="1"/>
</dbReference>
<dbReference type="AlphaFoldDB" id="A0A841HQK4"/>
<feature type="transmembrane region" description="Helical" evidence="8">
    <location>
        <begin position="153"/>
        <end position="180"/>
    </location>
</feature>
<keyword evidence="4" id="KW-1003">Cell membrane</keyword>
<protein>
    <submittedName>
        <fullName evidence="9">Putative PurR-regulated permease PerM</fullName>
    </submittedName>
</protein>
<keyword evidence="3" id="KW-0813">Transport</keyword>
<dbReference type="NCBIfam" id="NF008216">
    <property type="entry name" value="PRK10983.1"/>
    <property type="match status" value="1"/>
</dbReference>
<feature type="transmembrane region" description="Helical" evidence="8">
    <location>
        <begin position="66"/>
        <end position="89"/>
    </location>
</feature>
<proteinExistence type="inferred from homology"/>
<dbReference type="RefSeq" id="WP_184334559.1">
    <property type="nucleotide sequence ID" value="NZ_JACHHZ010000005.1"/>
</dbReference>
<evidence type="ECO:0000313" key="9">
    <source>
        <dbReference type="EMBL" id="MBB6095156.1"/>
    </source>
</evidence>
<dbReference type="GO" id="GO:0005886">
    <property type="term" value="C:plasma membrane"/>
    <property type="evidence" value="ECO:0007669"/>
    <property type="project" value="UniProtKB-SubCell"/>
</dbReference>
<sequence length="353" mass="37151">MSSHSSHDITRIVLAVLVICLLLAGSLWTMLPFLGALIWATTIVVATWPVLLWFERHTGNRRKLAVVIMTVIVSAVFITPFCLVVISLLDAIQSSPAIIRDFLAQGLGPPPSWVSGIPIVGEKIAEQWQALAAGGTDAVVEAIRPYMRSAGTWAMSATGGIGMTIIQILFIVILVAILYAQGETAARGVLDFGRRLGGERGEATVTLAGQAVRSVALGVIVTALVQSTLSGIGLWASGIPHAAILTAVIFVLGVAQLGPMPILLPAIGWLFWTGQTGWATALLIWSLPVIALDNVLRPLLIRRGVQLPMLLIIAGVIGGLIGFGVLGLFVGPVILAATYTLTKAWIAEGSAEV</sequence>
<evidence type="ECO:0000313" key="10">
    <source>
        <dbReference type="Proteomes" id="UP000588068"/>
    </source>
</evidence>
<evidence type="ECO:0000256" key="3">
    <source>
        <dbReference type="ARBA" id="ARBA00022448"/>
    </source>
</evidence>
<feature type="transmembrane region" description="Helical" evidence="8">
    <location>
        <begin position="201"/>
        <end position="226"/>
    </location>
</feature>
<keyword evidence="5 8" id="KW-0812">Transmembrane</keyword>
<evidence type="ECO:0000256" key="6">
    <source>
        <dbReference type="ARBA" id="ARBA00022989"/>
    </source>
</evidence>
<feature type="transmembrane region" description="Helical" evidence="8">
    <location>
        <begin position="232"/>
        <end position="255"/>
    </location>
</feature>
<evidence type="ECO:0000256" key="8">
    <source>
        <dbReference type="SAM" id="Phobius"/>
    </source>
</evidence>
<feature type="transmembrane region" description="Helical" evidence="8">
    <location>
        <begin position="262"/>
        <end position="287"/>
    </location>
</feature>
<name>A0A841HQK4_9GAMM</name>
<dbReference type="PANTHER" id="PTHR21716">
    <property type="entry name" value="TRANSMEMBRANE PROTEIN"/>
    <property type="match status" value="1"/>
</dbReference>
<dbReference type="Pfam" id="PF01594">
    <property type="entry name" value="AI-2E_transport"/>
    <property type="match status" value="1"/>
</dbReference>
<feature type="transmembrane region" description="Helical" evidence="8">
    <location>
        <begin position="307"/>
        <end position="335"/>
    </location>
</feature>
<gene>
    <name evidence="9" type="ORF">HNQ60_004046</name>
</gene>
<accession>A0A841HQK4</accession>
<keyword evidence="10" id="KW-1185">Reference proteome</keyword>
<keyword evidence="6 8" id="KW-1133">Transmembrane helix</keyword>
<dbReference type="Proteomes" id="UP000588068">
    <property type="component" value="Unassembled WGS sequence"/>
</dbReference>
<comment type="similarity">
    <text evidence="2">Belongs to the autoinducer-2 exporter (AI-2E) (TC 2.A.86) family.</text>
</comment>
<evidence type="ECO:0000256" key="7">
    <source>
        <dbReference type="ARBA" id="ARBA00023136"/>
    </source>
</evidence>
<reference evidence="9 10" key="1">
    <citation type="submission" date="2020-08" db="EMBL/GenBank/DDBJ databases">
        <title>Genomic Encyclopedia of Type Strains, Phase IV (KMG-IV): sequencing the most valuable type-strain genomes for metagenomic binning, comparative biology and taxonomic classification.</title>
        <authorList>
            <person name="Goeker M."/>
        </authorList>
    </citation>
    <scope>NUCLEOTIDE SEQUENCE [LARGE SCALE GENOMIC DNA]</scope>
    <source>
        <strain evidence="9 10">DSM 26723</strain>
    </source>
</reference>
<comment type="subcellular location">
    <subcellularLocation>
        <location evidence="1">Cell membrane</location>
        <topology evidence="1">Multi-pass membrane protein</topology>
    </subcellularLocation>
</comment>
<evidence type="ECO:0000256" key="2">
    <source>
        <dbReference type="ARBA" id="ARBA00009773"/>
    </source>
</evidence>
<feature type="transmembrane region" description="Helical" evidence="8">
    <location>
        <begin position="36"/>
        <end position="54"/>
    </location>
</feature>
<evidence type="ECO:0000256" key="5">
    <source>
        <dbReference type="ARBA" id="ARBA00022692"/>
    </source>
</evidence>
<keyword evidence="7 8" id="KW-0472">Membrane</keyword>
<evidence type="ECO:0000256" key="1">
    <source>
        <dbReference type="ARBA" id="ARBA00004651"/>
    </source>
</evidence>
<feature type="transmembrane region" description="Helical" evidence="8">
    <location>
        <begin position="12"/>
        <end position="30"/>
    </location>
</feature>
<dbReference type="EMBL" id="JACHHZ010000005">
    <property type="protein sequence ID" value="MBB6095156.1"/>
    <property type="molecule type" value="Genomic_DNA"/>
</dbReference>